<evidence type="ECO:0000256" key="1">
    <source>
        <dbReference type="ARBA" id="ARBA00022553"/>
    </source>
</evidence>
<evidence type="ECO:0000256" key="4">
    <source>
        <dbReference type="ARBA" id="ARBA00022741"/>
    </source>
</evidence>
<dbReference type="Proteomes" id="UP001050975">
    <property type="component" value="Unassembled WGS sequence"/>
</dbReference>
<keyword evidence="4" id="KW-0547">Nucleotide-binding</keyword>
<evidence type="ECO:0008006" key="8">
    <source>
        <dbReference type="Google" id="ProtNLM"/>
    </source>
</evidence>
<evidence type="ECO:0000256" key="5">
    <source>
        <dbReference type="ARBA" id="ARBA00022801"/>
    </source>
</evidence>
<dbReference type="InterPro" id="IPR051813">
    <property type="entry name" value="HepT_RNase_toxin"/>
</dbReference>
<dbReference type="GO" id="GO:0110001">
    <property type="term" value="C:toxin-antitoxin complex"/>
    <property type="evidence" value="ECO:0007669"/>
    <property type="project" value="InterPro"/>
</dbReference>
<dbReference type="AlphaFoldDB" id="A0AAV3XB29"/>
<evidence type="ECO:0000256" key="3">
    <source>
        <dbReference type="ARBA" id="ARBA00022722"/>
    </source>
</evidence>
<dbReference type="RefSeq" id="WP_226579964.1">
    <property type="nucleotide sequence ID" value="NZ_BLAY01000034.1"/>
</dbReference>
<protein>
    <recommendedName>
        <fullName evidence="8">DUF86 domain-containing protein</fullName>
    </recommendedName>
</protein>
<gene>
    <name evidence="6" type="ORF">MiSe_25800</name>
</gene>
<dbReference type="GO" id="GO:0004540">
    <property type="term" value="F:RNA nuclease activity"/>
    <property type="evidence" value="ECO:0007669"/>
    <property type="project" value="InterPro"/>
</dbReference>
<dbReference type="InterPro" id="IPR008201">
    <property type="entry name" value="HepT-like"/>
</dbReference>
<proteinExistence type="predicted"/>
<keyword evidence="3" id="KW-0540">Nuclease</keyword>
<organism evidence="6 7">
    <name type="scientific">Microseira wollei NIES-4236</name>
    <dbReference type="NCBI Taxonomy" id="2530354"/>
    <lineage>
        <taxon>Bacteria</taxon>
        <taxon>Bacillati</taxon>
        <taxon>Cyanobacteriota</taxon>
        <taxon>Cyanophyceae</taxon>
        <taxon>Oscillatoriophycideae</taxon>
        <taxon>Aerosakkonematales</taxon>
        <taxon>Aerosakkonemataceae</taxon>
        <taxon>Microseira</taxon>
    </lineage>
</organism>
<reference evidence="6" key="1">
    <citation type="submission" date="2019-10" db="EMBL/GenBank/DDBJ databases">
        <title>Draft genome sequece of Microseira wollei NIES-4236.</title>
        <authorList>
            <person name="Yamaguchi H."/>
            <person name="Suzuki S."/>
            <person name="Kawachi M."/>
        </authorList>
    </citation>
    <scope>NUCLEOTIDE SEQUENCE</scope>
    <source>
        <strain evidence="6">NIES-4236</strain>
    </source>
</reference>
<sequence length="113" mass="12909">MPANRDMASLLDIVQACQMIQRYIAGIDRDGLAASDEKQAAILYRIMVIGETTKRISNEFRAQHPEIPWKDMAGMRDWVSHAYDRVDLDIVWDVAQNKIPQLLVQLEPLISTN</sequence>
<dbReference type="PANTHER" id="PTHR34139:SF1">
    <property type="entry name" value="RNASE MJ1380-RELATED"/>
    <property type="match status" value="1"/>
</dbReference>
<evidence type="ECO:0000256" key="2">
    <source>
        <dbReference type="ARBA" id="ARBA00022649"/>
    </source>
</evidence>
<accession>A0AAV3XB29</accession>
<name>A0AAV3XB29_9CYAN</name>
<comment type="caution">
    <text evidence="6">The sequence shown here is derived from an EMBL/GenBank/DDBJ whole genome shotgun (WGS) entry which is preliminary data.</text>
</comment>
<dbReference type="Pfam" id="PF01934">
    <property type="entry name" value="HepT-like"/>
    <property type="match status" value="1"/>
</dbReference>
<dbReference type="GO" id="GO:0016787">
    <property type="term" value="F:hydrolase activity"/>
    <property type="evidence" value="ECO:0007669"/>
    <property type="project" value="UniProtKB-KW"/>
</dbReference>
<keyword evidence="1" id="KW-0597">Phosphoprotein</keyword>
<keyword evidence="7" id="KW-1185">Reference proteome</keyword>
<keyword evidence="5" id="KW-0378">Hydrolase</keyword>
<evidence type="ECO:0000313" key="7">
    <source>
        <dbReference type="Proteomes" id="UP001050975"/>
    </source>
</evidence>
<keyword evidence="2" id="KW-1277">Toxin-antitoxin system</keyword>
<evidence type="ECO:0000313" key="6">
    <source>
        <dbReference type="EMBL" id="GET37826.1"/>
    </source>
</evidence>
<dbReference type="PANTHER" id="PTHR34139">
    <property type="entry name" value="UPF0331 PROTEIN MJ0127"/>
    <property type="match status" value="1"/>
</dbReference>
<dbReference type="GO" id="GO:0000166">
    <property type="term" value="F:nucleotide binding"/>
    <property type="evidence" value="ECO:0007669"/>
    <property type="project" value="UniProtKB-KW"/>
</dbReference>
<dbReference type="EMBL" id="BLAY01000034">
    <property type="protein sequence ID" value="GET37826.1"/>
    <property type="molecule type" value="Genomic_DNA"/>
</dbReference>